<dbReference type="InterPro" id="IPR050368">
    <property type="entry name" value="ClC-type_chloride_channel"/>
</dbReference>
<dbReference type="CDD" id="cd00400">
    <property type="entry name" value="Voltage_gated_ClC"/>
    <property type="match status" value="1"/>
</dbReference>
<dbReference type="SUPFAM" id="SSF54631">
    <property type="entry name" value="CBS-domain pair"/>
    <property type="match status" value="1"/>
</dbReference>
<feature type="transmembrane region" description="Helical" evidence="11">
    <location>
        <begin position="332"/>
        <end position="350"/>
    </location>
</feature>
<dbReference type="PANTHER" id="PTHR43427">
    <property type="entry name" value="CHLORIDE CHANNEL PROTEIN CLC-E"/>
    <property type="match status" value="1"/>
</dbReference>
<feature type="transmembrane region" description="Helical" evidence="11">
    <location>
        <begin position="39"/>
        <end position="62"/>
    </location>
</feature>
<keyword evidence="2" id="KW-0813">Transport</keyword>
<evidence type="ECO:0000256" key="10">
    <source>
        <dbReference type="PROSITE-ProRule" id="PRU00703"/>
    </source>
</evidence>
<evidence type="ECO:0000256" key="9">
    <source>
        <dbReference type="ARBA" id="ARBA00023303"/>
    </source>
</evidence>
<keyword evidence="10" id="KW-0129">CBS domain</keyword>
<keyword evidence="9" id="KW-0407">Ion channel</keyword>
<feature type="transmembrane region" description="Helical" evidence="11">
    <location>
        <begin position="297"/>
        <end position="320"/>
    </location>
</feature>
<organism evidence="13">
    <name type="scientific">Acidicaldus sp</name>
    <dbReference type="NCBI Taxonomy" id="1872105"/>
    <lineage>
        <taxon>Bacteria</taxon>
        <taxon>Pseudomonadati</taxon>
        <taxon>Pseudomonadota</taxon>
        <taxon>Alphaproteobacteria</taxon>
        <taxon>Acetobacterales</taxon>
        <taxon>Acetobacteraceae</taxon>
        <taxon>Acidicaldus</taxon>
    </lineage>
</organism>
<comment type="subcellular location">
    <subcellularLocation>
        <location evidence="1">Membrane</location>
        <topology evidence="1">Multi-pass membrane protein</topology>
    </subcellularLocation>
</comment>
<dbReference type="EMBL" id="DTQM01000208">
    <property type="protein sequence ID" value="HGC43723.1"/>
    <property type="molecule type" value="Genomic_DNA"/>
</dbReference>
<dbReference type="GO" id="GO:0034707">
    <property type="term" value="C:chloride channel complex"/>
    <property type="evidence" value="ECO:0007669"/>
    <property type="project" value="UniProtKB-KW"/>
</dbReference>
<dbReference type="SUPFAM" id="SSF81340">
    <property type="entry name" value="Clc chloride channel"/>
    <property type="match status" value="1"/>
</dbReference>
<dbReference type="InterPro" id="IPR000644">
    <property type="entry name" value="CBS_dom"/>
</dbReference>
<feature type="transmembrane region" description="Helical" evidence="11">
    <location>
        <begin position="419"/>
        <end position="436"/>
    </location>
</feature>
<feature type="transmembrane region" description="Helical" evidence="11">
    <location>
        <begin position="91"/>
        <end position="112"/>
    </location>
</feature>
<accession>A0A8J4M755</accession>
<dbReference type="InterPro" id="IPR001807">
    <property type="entry name" value="ClC"/>
</dbReference>
<gene>
    <name evidence="13" type="ORF">ENY07_10955</name>
</gene>
<dbReference type="InterPro" id="IPR014743">
    <property type="entry name" value="Cl-channel_core"/>
</dbReference>
<keyword evidence="8" id="KW-0868">Chloride</keyword>
<evidence type="ECO:0000313" key="13">
    <source>
        <dbReference type="EMBL" id="HGC43723.1"/>
    </source>
</evidence>
<evidence type="ECO:0000256" key="2">
    <source>
        <dbReference type="ARBA" id="ARBA00022448"/>
    </source>
</evidence>
<protein>
    <submittedName>
        <fullName evidence="13">Chloride channel protein</fullName>
    </submittedName>
</protein>
<feature type="transmembrane region" description="Helical" evidence="11">
    <location>
        <begin position="387"/>
        <end position="413"/>
    </location>
</feature>
<keyword evidence="3 11" id="KW-0812">Transmembrane</keyword>
<evidence type="ECO:0000256" key="3">
    <source>
        <dbReference type="ARBA" id="ARBA00022692"/>
    </source>
</evidence>
<keyword evidence="7" id="KW-0869">Chloride channel</keyword>
<evidence type="ECO:0000259" key="12">
    <source>
        <dbReference type="PROSITE" id="PS51371"/>
    </source>
</evidence>
<evidence type="ECO:0000256" key="6">
    <source>
        <dbReference type="ARBA" id="ARBA00023136"/>
    </source>
</evidence>
<proteinExistence type="predicted"/>
<feature type="transmembrane region" description="Helical" evidence="11">
    <location>
        <begin position="356"/>
        <end position="380"/>
    </location>
</feature>
<keyword evidence="6 11" id="KW-0472">Membrane</keyword>
<sequence length="600" mass="64073">MRTATRRAGGSVARSRRQWGEIVLHAPQTLRALVRADELWLVLLAALVGCAAGLLVVIMNVATLEMHRLLFLLYGHERLSGMNALDRGRAVLVPSIGGLAFGLAGLVIARFWPRRAVDAIEANALYGGRMSLNDSVIVTLQTIFSNGVGASIGLEAGYTQIGAAIGSRLGRSFRVRRNDLRLLVGCGAAGAIGAAFNAPLTGAFYAFELVIGTYSIATLAPVVAASIAAIAVDRWLLGDTGGFDLILPSNIPPFDYVPVLALGMICALLGIAIMRAVTLTEELFRKSRVPPWLRPAVGGLLLGLMALITPQILSSGHAALHLGINAPYSLQFLALLVVLKALATTISIGSGFRGGLFFASLFLGGMLGKLFAAVLAAVTVSPMLPGVVCAVVGMSGLATAIVGGPLTMAFLALESTGSLPLTIAVLAASVVSALTVRRTFGYSFATWRFHLRGEAIRSAVDVGWMRNLTVGRMMRREVRTVRADTPIANFRRDFPLGAEQRVVVVDQSDRYAGIVQVAEAHAVDVNISQVGETLHYTDQFLLPQMSVKDAISAFEQSESDALAVVDNRESRRVIGLLTEQYALRRYSEELDRRRRDLSGE</sequence>
<dbReference type="Gene3D" id="1.10.3080.10">
    <property type="entry name" value="Clc chloride channel"/>
    <property type="match status" value="1"/>
</dbReference>
<reference evidence="13" key="1">
    <citation type="journal article" date="2020" name="mSystems">
        <title>Genome- and Community-Level Interaction Insights into Carbon Utilization and Element Cycling Functions of Hydrothermarchaeota in Hydrothermal Sediment.</title>
        <authorList>
            <person name="Zhou Z."/>
            <person name="Liu Y."/>
            <person name="Xu W."/>
            <person name="Pan J."/>
            <person name="Luo Z.H."/>
            <person name="Li M."/>
        </authorList>
    </citation>
    <scope>NUCLEOTIDE SEQUENCE</scope>
    <source>
        <strain evidence="13">SpSt-997</strain>
    </source>
</reference>
<feature type="transmembrane region" description="Helical" evidence="11">
    <location>
        <begin position="213"/>
        <end position="236"/>
    </location>
</feature>
<comment type="caution">
    <text evidence="13">The sequence shown here is derived from an EMBL/GenBank/DDBJ whole genome shotgun (WGS) entry which is preliminary data.</text>
</comment>
<keyword evidence="5" id="KW-0406">Ion transport</keyword>
<evidence type="ECO:0000256" key="1">
    <source>
        <dbReference type="ARBA" id="ARBA00004141"/>
    </source>
</evidence>
<dbReference type="InterPro" id="IPR046342">
    <property type="entry name" value="CBS_dom_sf"/>
</dbReference>
<dbReference type="GO" id="GO:0005254">
    <property type="term" value="F:chloride channel activity"/>
    <property type="evidence" value="ECO:0007669"/>
    <property type="project" value="UniProtKB-KW"/>
</dbReference>
<evidence type="ECO:0000256" key="5">
    <source>
        <dbReference type="ARBA" id="ARBA00023065"/>
    </source>
</evidence>
<evidence type="ECO:0000256" key="7">
    <source>
        <dbReference type="ARBA" id="ARBA00023173"/>
    </source>
</evidence>
<dbReference type="Gene3D" id="3.10.580.10">
    <property type="entry name" value="CBS-domain"/>
    <property type="match status" value="1"/>
</dbReference>
<keyword evidence="4 11" id="KW-1133">Transmembrane helix</keyword>
<dbReference type="PRINTS" id="PR00762">
    <property type="entry name" value="CLCHANNEL"/>
</dbReference>
<evidence type="ECO:0000256" key="4">
    <source>
        <dbReference type="ARBA" id="ARBA00022989"/>
    </source>
</evidence>
<dbReference type="Pfam" id="PF00654">
    <property type="entry name" value="Voltage_CLC"/>
    <property type="match status" value="1"/>
</dbReference>
<evidence type="ECO:0000256" key="8">
    <source>
        <dbReference type="ARBA" id="ARBA00023214"/>
    </source>
</evidence>
<feature type="transmembrane region" description="Helical" evidence="11">
    <location>
        <begin position="256"/>
        <end position="277"/>
    </location>
</feature>
<dbReference type="PROSITE" id="PS51371">
    <property type="entry name" value="CBS"/>
    <property type="match status" value="1"/>
</dbReference>
<dbReference type="AlphaFoldDB" id="A0A8J4M755"/>
<feature type="domain" description="CBS" evidence="12">
    <location>
        <begin position="534"/>
        <end position="592"/>
    </location>
</feature>
<name>A0A8J4M755_9PROT</name>
<dbReference type="PANTHER" id="PTHR43427:SF6">
    <property type="entry name" value="CHLORIDE CHANNEL PROTEIN CLC-E"/>
    <property type="match status" value="1"/>
</dbReference>
<evidence type="ECO:0000256" key="11">
    <source>
        <dbReference type="SAM" id="Phobius"/>
    </source>
</evidence>